<dbReference type="GO" id="GO:0032153">
    <property type="term" value="C:cell division site"/>
    <property type="evidence" value="ECO:0007669"/>
    <property type="project" value="UniProtKB-UniRule"/>
</dbReference>
<dbReference type="Pfam" id="PF03799">
    <property type="entry name" value="FtsQ_DivIB_C"/>
    <property type="match status" value="1"/>
</dbReference>
<proteinExistence type="inferred from homology"/>
<keyword evidence="2 9" id="KW-1003">Cell membrane</keyword>
<dbReference type="Gene3D" id="3.10.20.310">
    <property type="entry name" value="membrane protein fhac"/>
    <property type="match status" value="1"/>
</dbReference>
<comment type="subunit">
    <text evidence="9">Part of a complex composed of FtsB, FtsL and FtsQ.</text>
</comment>
<evidence type="ECO:0000256" key="2">
    <source>
        <dbReference type="ARBA" id="ARBA00022475"/>
    </source>
</evidence>
<evidence type="ECO:0000256" key="6">
    <source>
        <dbReference type="ARBA" id="ARBA00022989"/>
    </source>
</evidence>
<dbReference type="InterPro" id="IPR026579">
    <property type="entry name" value="FtsQ"/>
</dbReference>
<dbReference type="EMBL" id="LODL01000035">
    <property type="protein sequence ID" value="KXB29338.1"/>
    <property type="molecule type" value="Genomic_DNA"/>
</dbReference>
<evidence type="ECO:0000313" key="12">
    <source>
        <dbReference type="Proteomes" id="UP000070186"/>
    </source>
</evidence>
<dbReference type="PROSITE" id="PS51779">
    <property type="entry name" value="POTRA"/>
    <property type="match status" value="1"/>
</dbReference>
<comment type="subcellular location">
    <subcellularLocation>
        <location evidence="9">Cell inner membrane</location>
        <topology evidence="9">Single-pass type II membrane protein</topology>
    </subcellularLocation>
    <subcellularLocation>
        <location evidence="1">Membrane</location>
    </subcellularLocation>
    <text evidence="9">Localizes to the division septum.</text>
</comment>
<organism evidence="11 12">
    <name type="scientific">Dechloromonas denitrificans</name>
    <dbReference type="NCBI Taxonomy" id="281362"/>
    <lineage>
        <taxon>Bacteria</taxon>
        <taxon>Pseudomonadati</taxon>
        <taxon>Pseudomonadota</taxon>
        <taxon>Betaproteobacteria</taxon>
        <taxon>Rhodocyclales</taxon>
        <taxon>Azonexaceae</taxon>
        <taxon>Dechloromonas</taxon>
    </lineage>
</organism>
<accession>A0A133XEH9</accession>
<dbReference type="InterPro" id="IPR045335">
    <property type="entry name" value="FtsQ_C_sf"/>
</dbReference>
<evidence type="ECO:0000256" key="9">
    <source>
        <dbReference type="HAMAP-Rule" id="MF_00911"/>
    </source>
</evidence>
<evidence type="ECO:0000256" key="5">
    <source>
        <dbReference type="ARBA" id="ARBA00022692"/>
    </source>
</evidence>
<sequence length="246" mass="27125">MWNKPHLLNALADLLILAASAALLAAAAVWLVRVPSLPVQQVVFAEPLAHTRRGEVEQVLPAALKGNFFSLNLETVRGALEKLPWVRKVEVRRIWPARLEVKVEEHRPVARWGEARGELVNSYGEVFAALAGETELAALPLLFGPPGTAGEVLKRYGELVGSFKVISEKPVQLILSPRLAWQLKLENGMLVDMGREQPKSPIGVRLQRFIEVYPETVAKRAVRPAVVDLRYPNGFAVRTAAEGKGK</sequence>
<protein>
    <recommendedName>
        <fullName evidence="9">Cell division protein FtsQ</fullName>
    </recommendedName>
</protein>
<reference evidence="11 12" key="1">
    <citation type="submission" date="2015-12" db="EMBL/GenBank/DDBJ databases">
        <title>Nitrous oxide reduction kinetics distinguish bacteria harboring typical versus atypical NosZ.</title>
        <authorList>
            <person name="Yoon S."/>
            <person name="Nissen S."/>
            <person name="Park D."/>
            <person name="Sanford R.A."/>
            <person name="Loeffler F.E."/>
        </authorList>
    </citation>
    <scope>NUCLEOTIDE SEQUENCE [LARGE SCALE GENOMIC DNA]</scope>
    <source>
        <strain evidence="11 12">ATCC BAA-841</strain>
    </source>
</reference>
<dbReference type="AlphaFoldDB" id="A0A133XEH9"/>
<gene>
    <name evidence="9" type="primary">ftsQ</name>
    <name evidence="11" type="ORF">AT959_15320</name>
</gene>
<dbReference type="Proteomes" id="UP000070186">
    <property type="component" value="Unassembled WGS sequence"/>
</dbReference>
<keyword evidence="4 9" id="KW-0132">Cell division</keyword>
<dbReference type="InterPro" id="IPR005548">
    <property type="entry name" value="Cell_div_FtsQ/DivIB_C"/>
</dbReference>
<name>A0A133XEH9_9RHOO</name>
<dbReference type="PANTHER" id="PTHR35851">
    <property type="entry name" value="CELL DIVISION PROTEIN FTSQ"/>
    <property type="match status" value="1"/>
</dbReference>
<dbReference type="HAMAP" id="MF_00911">
    <property type="entry name" value="FtsQ_subfam"/>
    <property type="match status" value="1"/>
</dbReference>
<dbReference type="GO" id="GO:0043093">
    <property type="term" value="P:FtsZ-dependent cytokinesis"/>
    <property type="evidence" value="ECO:0007669"/>
    <property type="project" value="UniProtKB-UniRule"/>
</dbReference>
<keyword evidence="3 9" id="KW-0997">Cell inner membrane</keyword>
<comment type="function">
    <text evidence="9">Essential cell division protein. May link together the upstream cell division proteins, which are predominantly cytoplasmic, with the downstream cell division proteins, which are predominantly periplasmic. May control correct divisome assembly.</text>
</comment>
<comment type="similarity">
    <text evidence="9">Belongs to the FtsQ/DivIB family. FtsQ subfamily.</text>
</comment>
<keyword evidence="7 9" id="KW-0472">Membrane</keyword>
<keyword evidence="6 9" id="KW-1133">Transmembrane helix</keyword>
<dbReference type="RefSeq" id="WP_066884767.1">
    <property type="nucleotide sequence ID" value="NZ_LODL01000035.1"/>
</dbReference>
<evidence type="ECO:0000256" key="8">
    <source>
        <dbReference type="ARBA" id="ARBA00023306"/>
    </source>
</evidence>
<dbReference type="GO" id="GO:0005886">
    <property type="term" value="C:plasma membrane"/>
    <property type="evidence" value="ECO:0007669"/>
    <property type="project" value="UniProtKB-SubCell"/>
</dbReference>
<evidence type="ECO:0000256" key="4">
    <source>
        <dbReference type="ARBA" id="ARBA00022618"/>
    </source>
</evidence>
<keyword evidence="12" id="KW-1185">Reference proteome</keyword>
<dbReference type="Pfam" id="PF08478">
    <property type="entry name" value="POTRA_1"/>
    <property type="match status" value="1"/>
</dbReference>
<evidence type="ECO:0000259" key="10">
    <source>
        <dbReference type="PROSITE" id="PS51779"/>
    </source>
</evidence>
<feature type="domain" description="POTRA" evidence="10">
    <location>
        <begin position="37"/>
        <end position="106"/>
    </location>
</feature>
<keyword evidence="8 9" id="KW-0131">Cell cycle</keyword>
<dbReference type="STRING" id="281362.AT959_15320"/>
<dbReference type="PANTHER" id="PTHR35851:SF1">
    <property type="entry name" value="CELL DIVISION PROTEIN FTSQ"/>
    <property type="match status" value="1"/>
</dbReference>
<dbReference type="InterPro" id="IPR013685">
    <property type="entry name" value="POTRA_FtsQ_type"/>
</dbReference>
<dbReference type="Gene3D" id="3.40.50.11690">
    <property type="entry name" value="Cell division protein FtsQ/DivIB"/>
    <property type="match status" value="1"/>
</dbReference>
<dbReference type="GO" id="GO:0090529">
    <property type="term" value="P:cell septum assembly"/>
    <property type="evidence" value="ECO:0007669"/>
    <property type="project" value="InterPro"/>
</dbReference>
<evidence type="ECO:0000256" key="7">
    <source>
        <dbReference type="ARBA" id="ARBA00023136"/>
    </source>
</evidence>
<evidence type="ECO:0000313" key="11">
    <source>
        <dbReference type="EMBL" id="KXB29338.1"/>
    </source>
</evidence>
<evidence type="ECO:0000256" key="1">
    <source>
        <dbReference type="ARBA" id="ARBA00004370"/>
    </source>
</evidence>
<keyword evidence="5 9" id="KW-0812">Transmembrane</keyword>
<dbReference type="InterPro" id="IPR034746">
    <property type="entry name" value="POTRA"/>
</dbReference>
<evidence type="ECO:0000256" key="3">
    <source>
        <dbReference type="ARBA" id="ARBA00022519"/>
    </source>
</evidence>
<comment type="caution">
    <text evidence="11">The sequence shown here is derived from an EMBL/GenBank/DDBJ whole genome shotgun (WGS) entry which is preliminary data.</text>
</comment>